<evidence type="ECO:0000313" key="3">
    <source>
        <dbReference type="EMBL" id="MBT0654278.1"/>
    </source>
</evidence>
<name>A0ABS5SFX9_9BACT</name>
<dbReference type="PANTHER" id="PTHR32060:SF22">
    <property type="entry name" value="CARBOXYL-TERMINAL-PROCESSING PEPTIDASE 3, CHLOROPLASTIC"/>
    <property type="match status" value="1"/>
</dbReference>
<reference evidence="3 4" key="1">
    <citation type="submission" date="2021-05" db="EMBL/GenBank/DDBJ databases">
        <title>The draft genome of Geobacter luticola JCM 17780.</title>
        <authorList>
            <person name="Xu Z."/>
            <person name="Masuda Y."/>
            <person name="Itoh H."/>
            <person name="Senoo K."/>
        </authorList>
    </citation>
    <scope>NUCLEOTIDE SEQUENCE [LARGE SCALE GENOMIC DNA]</scope>
    <source>
        <strain evidence="3 4">JCM 17780</strain>
    </source>
</reference>
<dbReference type="Pfam" id="PF17820">
    <property type="entry name" value="PDZ_6"/>
    <property type="match status" value="1"/>
</dbReference>
<dbReference type="EMBL" id="JAHCVK010000009">
    <property type="protein sequence ID" value="MBT0654278.1"/>
    <property type="molecule type" value="Genomic_DNA"/>
</dbReference>
<feature type="domain" description="PDZ" evidence="2">
    <location>
        <begin position="38"/>
        <end position="110"/>
    </location>
</feature>
<dbReference type="SMART" id="SM00228">
    <property type="entry name" value="PDZ"/>
    <property type="match status" value="1"/>
</dbReference>
<feature type="signal peptide" evidence="1">
    <location>
        <begin position="1"/>
        <end position="29"/>
    </location>
</feature>
<feature type="chain" id="PRO_5045128498" evidence="1">
    <location>
        <begin position="30"/>
        <end position="133"/>
    </location>
</feature>
<dbReference type="CDD" id="cd06782">
    <property type="entry name" value="cpPDZ_CPP-like"/>
    <property type="match status" value="1"/>
</dbReference>
<organism evidence="3 4">
    <name type="scientific">Geomobilimonas luticola</name>
    <dbReference type="NCBI Taxonomy" id="1114878"/>
    <lineage>
        <taxon>Bacteria</taxon>
        <taxon>Pseudomonadati</taxon>
        <taxon>Thermodesulfobacteriota</taxon>
        <taxon>Desulfuromonadia</taxon>
        <taxon>Geobacterales</taxon>
        <taxon>Geobacteraceae</taxon>
        <taxon>Geomobilimonas</taxon>
    </lineage>
</organism>
<dbReference type="InterPro" id="IPR041489">
    <property type="entry name" value="PDZ_6"/>
</dbReference>
<sequence>MGYSFFVSALRLCIYSLCFCLALLAPALAGNSGRNFGGVGIDGDPWADGQIVVKQLVAGGPAHLAGMQVGDIITHIDGKPTRGSNFSQMVNYRLRGQAGTKVVLRVRRPGTSRPLIFELTRRQLVLPKGGKSP</sequence>
<dbReference type="PROSITE" id="PS50106">
    <property type="entry name" value="PDZ"/>
    <property type="match status" value="1"/>
</dbReference>
<comment type="caution">
    <text evidence="3">The sequence shown here is derived from an EMBL/GenBank/DDBJ whole genome shotgun (WGS) entry which is preliminary data.</text>
</comment>
<protein>
    <submittedName>
        <fullName evidence="3">PDZ domain-containing protein</fullName>
    </submittedName>
</protein>
<proteinExistence type="predicted"/>
<dbReference type="SUPFAM" id="SSF50156">
    <property type="entry name" value="PDZ domain-like"/>
    <property type="match status" value="1"/>
</dbReference>
<dbReference type="PANTHER" id="PTHR32060">
    <property type="entry name" value="TAIL-SPECIFIC PROTEASE"/>
    <property type="match status" value="1"/>
</dbReference>
<evidence type="ECO:0000259" key="2">
    <source>
        <dbReference type="PROSITE" id="PS50106"/>
    </source>
</evidence>
<evidence type="ECO:0000313" key="4">
    <source>
        <dbReference type="Proteomes" id="UP000756860"/>
    </source>
</evidence>
<keyword evidence="4" id="KW-1185">Reference proteome</keyword>
<dbReference type="InterPro" id="IPR001478">
    <property type="entry name" value="PDZ"/>
</dbReference>
<keyword evidence="1" id="KW-0732">Signal</keyword>
<dbReference type="Gene3D" id="2.30.42.10">
    <property type="match status" value="1"/>
</dbReference>
<gene>
    <name evidence="3" type="ORF">KI810_14530</name>
</gene>
<evidence type="ECO:0000256" key="1">
    <source>
        <dbReference type="SAM" id="SignalP"/>
    </source>
</evidence>
<dbReference type="Proteomes" id="UP000756860">
    <property type="component" value="Unassembled WGS sequence"/>
</dbReference>
<dbReference type="InterPro" id="IPR036034">
    <property type="entry name" value="PDZ_sf"/>
</dbReference>
<accession>A0ABS5SFX9</accession>